<organism evidence="3 4">
    <name type="scientific">Phytophthora boehmeriae</name>
    <dbReference type="NCBI Taxonomy" id="109152"/>
    <lineage>
        <taxon>Eukaryota</taxon>
        <taxon>Sar</taxon>
        <taxon>Stramenopiles</taxon>
        <taxon>Oomycota</taxon>
        <taxon>Peronosporomycetes</taxon>
        <taxon>Peronosporales</taxon>
        <taxon>Peronosporaceae</taxon>
        <taxon>Phytophthora</taxon>
    </lineage>
</organism>
<feature type="compositionally biased region" description="Basic and acidic residues" evidence="1">
    <location>
        <begin position="498"/>
        <end position="508"/>
    </location>
</feature>
<dbReference type="SMART" id="SM00220">
    <property type="entry name" value="S_TKc"/>
    <property type="match status" value="1"/>
</dbReference>
<dbReference type="InterPro" id="IPR008271">
    <property type="entry name" value="Ser/Thr_kinase_AS"/>
</dbReference>
<dbReference type="Proteomes" id="UP000693981">
    <property type="component" value="Unassembled WGS sequence"/>
</dbReference>
<dbReference type="Pfam" id="PF22215">
    <property type="entry name" value="MLKL_N"/>
    <property type="match status" value="1"/>
</dbReference>
<dbReference type="AlphaFoldDB" id="A0A8T1W4D7"/>
<dbReference type="GO" id="GO:0004674">
    <property type="term" value="F:protein serine/threonine kinase activity"/>
    <property type="evidence" value="ECO:0007669"/>
    <property type="project" value="TreeGrafter"/>
</dbReference>
<dbReference type="CDD" id="cd21037">
    <property type="entry name" value="MLKL_NTD"/>
    <property type="match status" value="1"/>
</dbReference>
<proteinExistence type="predicted"/>
<accession>A0A8T1W4D7</accession>
<dbReference type="GO" id="GO:0005524">
    <property type="term" value="F:ATP binding"/>
    <property type="evidence" value="ECO:0007669"/>
    <property type="project" value="InterPro"/>
</dbReference>
<dbReference type="InterPro" id="IPR059179">
    <property type="entry name" value="MLKL-like_MCAfunc"/>
</dbReference>
<evidence type="ECO:0000259" key="2">
    <source>
        <dbReference type="PROSITE" id="PS50011"/>
    </source>
</evidence>
<name>A0A8T1W4D7_9STRA</name>
<evidence type="ECO:0000313" key="3">
    <source>
        <dbReference type="EMBL" id="KAG7386924.1"/>
    </source>
</evidence>
<dbReference type="Pfam" id="PF07714">
    <property type="entry name" value="PK_Tyr_Ser-Thr"/>
    <property type="match status" value="1"/>
</dbReference>
<keyword evidence="4" id="KW-1185">Reference proteome</keyword>
<dbReference type="PROSITE" id="PS50011">
    <property type="entry name" value="PROTEIN_KINASE_DOM"/>
    <property type="match status" value="1"/>
</dbReference>
<dbReference type="InterPro" id="IPR051681">
    <property type="entry name" value="Ser/Thr_Kinases-Pseudokinases"/>
</dbReference>
<dbReference type="EMBL" id="JAGDFL010000496">
    <property type="protein sequence ID" value="KAG7386924.1"/>
    <property type="molecule type" value="Genomic_DNA"/>
</dbReference>
<feature type="domain" description="Protein kinase" evidence="2">
    <location>
        <begin position="215"/>
        <end position="476"/>
    </location>
</feature>
<dbReference type="PANTHER" id="PTHR44329">
    <property type="entry name" value="SERINE/THREONINE-PROTEIN KINASE TNNI3K-RELATED"/>
    <property type="match status" value="1"/>
</dbReference>
<sequence>MVVQDLACPGFGSVVQVLQTILKICMEIKEVQESAKRLHGRLSDIFSELVKMENEGNLPKTEVLDKYVAVLARSLDCIQRYQKKKLVYRVLRYRQMMDKIFSINEEVDMLFNVFHLASTAAMMDWKKQYYEDQRVQKEMMNSLVINSMEVMKGMDDSRKQQEALFALQFEKQKGDNQQDKEMERIVKTMEHTIVQASKATVGQLPAWYLPADEVKYEEEPFARGSFAFVYRGVWGHGTKVVVKCFNVEAMGLDEATMKTIKKEMDVWYKFNHPNVIKMFGASHVTSPPFIVCEAANGDLRQFFARSEANKQQMWRMLYEAALGLDYIHKMKVVHGDLKLNNILVSSDRHAKLSDFGLSSVRNSSTMSKVSNADETAGALRWRAPECLLKAPNFASDVYSFAMCIIEAISDGPPFHGLDDEAVRENLRAGNIPDRPEEMPDDVWKLVEDMTSKDPSKRISLAHVIKKLEAFDQHEFTEELPGGATYCSNCSSPKPPQFSKREQFAKSEDPQSTVFYGQHWRWQSPSL</sequence>
<dbReference type="PANTHER" id="PTHR44329:SF214">
    <property type="entry name" value="PROTEIN KINASE DOMAIN-CONTAINING PROTEIN"/>
    <property type="match status" value="1"/>
</dbReference>
<feature type="region of interest" description="Disordered" evidence="1">
    <location>
        <begin position="490"/>
        <end position="509"/>
    </location>
</feature>
<evidence type="ECO:0000313" key="4">
    <source>
        <dbReference type="Proteomes" id="UP000693981"/>
    </source>
</evidence>
<evidence type="ECO:0000256" key="1">
    <source>
        <dbReference type="SAM" id="MobiDB-lite"/>
    </source>
</evidence>
<gene>
    <name evidence="3" type="primary">LRRK2_8</name>
    <name evidence="3" type="ORF">PHYBOEH_008450</name>
</gene>
<dbReference type="PROSITE" id="PS00108">
    <property type="entry name" value="PROTEIN_KINASE_ST"/>
    <property type="match status" value="1"/>
</dbReference>
<dbReference type="InterPro" id="IPR000719">
    <property type="entry name" value="Prot_kinase_dom"/>
</dbReference>
<keyword evidence="3" id="KW-0808">Transferase</keyword>
<reference evidence="3" key="1">
    <citation type="submission" date="2021-02" db="EMBL/GenBank/DDBJ databases">
        <authorList>
            <person name="Palmer J.M."/>
        </authorList>
    </citation>
    <scope>NUCLEOTIDE SEQUENCE</scope>
    <source>
        <strain evidence="3">SCRP23</strain>
    </source>
</reference>
<dbReference type="InterPro" id="IPR001245">
    <property type="entry name" value="Ser-Thr/Tyr_kinase_cat_dom"/>
</dbReference>
<dbReference type="InterPro" id="IPR054000">
    <property type="entry name" value="MLKL_N"/>
</dbReference>
<comment type="caution">
    <text evidence="3">The sequence shown here is derived from an EMBL/GenBank/DDBJ whole genome shotgun (WGS) entry which is preliminary data.</text>
</comment>
<protein>
    <submittedName>
        <fullName evidence="3">Leucine-rich repeat serine/threonine-protein kinase 2</fullName>
    </submittedName>
</protein>
<keyword evidence="3" id="KW-0418">Kinase</keyword>
<dbReference type="OrthoDB" id="77369at2759"/>